<gene>
    <name evidence="2" type="ORF">GCM10011610_45290</name>
</gene>
<feature type="compositionally biased region" description="Basic residues" evidence="1">
    <location>
        <begin position="17"/>
        <end position="26"/>
    </location>
</feature>
<organism evidence="2 3">
    <name type="scientific">Nocardia rhizosphaerihabitans</name>
    <dbReference type="NCBI Taxonomy" id="1691570"/>
    <lineage>
        <taxon>Bacteria</taxon>
        <taxon>Bacillati</taxon>
        <taxon>Actinomycetota</taxon>
        <taxon>Actinomycetes</taxon>
        <taxon>Mycobacteriales</taxon>
        <taxon>Nocardiaceae</taxon>
        <taxon>Nocardia</taxon>
    </lineage>
</organism>
<feature type="region of interest" description="Disordered" evidence="1">
    <location>
        <begin position="1"/>
        <end position="30"/>
    </location>
</feature>
<protein>
    <submittedName>
        <fullName evidence="2">Uncharacterized protein</fullName>
    </submittedName>
</protein>
<feature type="compositionally biased region" description="Polar residues" evidence="1">
    <location>
        <begin position="1"/>
        <end position="10"/>
    </location>
</feature>
<name>A0ABQ2KNA0_9NOCA</name>
<keyword evidence="3" id="KW-1185">Reference proteome</keyword>
<sequence>MGWLTRTSTLGGVRRPGLTRRGKVPRPRGGVWTRRCRLTRALCLRELARTTGGTRLLRPNAGTADLTRPLLLRELAGTISRAGVLLRRNAGTAELTGPLLLWKFTGLPRLLHARQFTGTTGRGRLLTTVAIATARLIRATVSRGRCAGMIR</sequence>
<comment type="caution">
    <text evidence="2">The sequence shown here is derived from an EMBL/GenBank/DDBJ whole genome shotgun (WGS) entry which is preliminary data.</text>
</comment>
<accession>A0ABQ2KNA0</accession>
<proteinExistence type="predicted"/>
<evidence type="ECO:0000313" key="2">
    <source>
        <dbReference type="EMBL" id="GGN88161.1"/>
    </source>
</evidence>
<evidence type="ECO:0000313" key="3">
    <source>
        <dbReference type="Proteomes" id="UP000658127"/>
    </source>
</evidence>
<reference evidence="3" key="1">
    <citation type="journal article" date="2019" name="Int. J. Syst. Evol. Microbiol.">
        <title>The Global Catalogue of Microorganisms (GCM) 10K type strain sequencing project: providing services to taxonomists for standard genome sequencing and annotation.</title>
        <authorList>
            <consortium name="The Broad Institute Genomics Platform"/>
            <consortium name="The Broad Institute Genome Sequencing Center for Infectious Disease"/>
            <person name="Wu L."/>
            <person name="Ma J."/>
        </authorList>
    </citation>
    <scope>NUCLEOTIDE SEQUENCE [LARGE SCALE GENOMIC DNA]</scope>
    <source>
        <strain evidence="3">CGMCC 4.7329</strain>
    </source>
</reference>
<dbReference type="EMBL" id="BMNE01000005">
    <property type="protein sequence ID" value="GGN88161.1"/>
    <property type="molecule type" value="Genomic_DNA"/>
</dbReference>
<evidence type="ECO:0000256" key="1">
    <source>
        <dbReference type="SAM" id="MobiDB-lite"/>
    </source>
</evidence>
<dbReference type="Proteomes" id="UP000658127">
    <property type="component" value="Unassembled WGS sequence"/>
</dbReference>